<dbReference type="InterPro" id="IPR011055">
    <property type="entry name" value="Dup_hybrid_motif"/>
</dbReference>
<dbReference type="InterPro" id="IPR050570">
    <property type="entry name" value="Cell_wall_metabolism_enzyme"/>
</dbReference>
<protein>
    <submittedName>
        <fullName evidence="3">M23 family metallopeptidase</fullName>
    </submittedName>
</protein>
<dbReference type="RefSeq" id="WP_394833925.1">
    <property type="nucleotide sequence ID" value="NZ_CP089929.1"/>
</dbReference>
<dbReference type="SUPFAM" id="SSF51261">
    <property type="entry name" value="Duplicated hybrid motif"/>
    <property type="match status" value="1"/>
</dbReference>
<evidence type="ECO:0000313" key="4">
    <source>
        <dbReference type="Proteomes" id="UP001374803"/>
    </source>
</evidence>
<evidence type="ECO:0000256" key="1">
    <source>
        <dbReference type="SAM" id="MobiDB-lite"/>
    </source>
</evidence>
<dbReference type="Gene3D" id="2.70.70.10">
    <property type="entry name" value="Glucose Permease (Domain IIA)"/>
    <property type="match status" value="1"/>
</dbReference>
<accession>A0ABZ2L6J4</accession>
<dbReference type="PANTHER" id="PTHR21666:SF270">
    <property type="entry name" value="MUREIN HYDROLASE ACTIVATOR ENVC"/>
    <property type="match status" value="1"/>
</dbReference>
<evidence type="ECO:0000259" key="2">
    <source>
        <dbReference type="Pfam" id="PF01551"/>
    </source>
</evidence>
<dbReference type="EMBL" id="CP089983">
    <property type="protein sequence ID" value="WXB04287.1"/>
    <property type="molecule type" value="Genomic_DNA"/>
</dbReference>
<dbReference type="CDD" id="cd12797">
    <property type="entry name" value="M23_peptidase"/>
    <property type="match status" value="1"/>
</dbReference>
<feature type="compositionally biased region" description="Acidic residues" evidence="1">
    <location>
        <begin position="70"/>
        <end position="88"/>
    </location>
</feature>
<reference evidence="3" key="1">
    <citation type="submission" date="2021-12" db="EMBL/GenBank/DDBJ databases">
        <title>Discovery of the Pendulisporaceae a myxobacterial family with distinct sporulation behavior and unique specialized metabolism.</title>
        <authorList>
            <person name="Garcia R."/>
            <person name="Popoff A."/>
            <person name="Bader C.D."/>
            <person name="Loehr J."/>
            <person name="Walesch S."/>
            <person name="Walt C."/>
            <person name="Boldt J."/>
            <person name="Bunk B."/>
            <person name="Haeckl F.J.F.P.J."/>
            <person name="Gunesch A.P."/>
            <person name="Birkelbach J."/>
            <person name="Nuebel U."/>
            <person name="Pietschmann T."/>
            <person name="Bach T."/>
            <person name="Mueller R."/>
        </authorList>
    </citation>
    <scope>NUCLEOTIDE SEQUENCE</scope>
    <source>
        <strain evidence="3">MSr11367</strain>
    </source>
</reference>
<dbReference type="InterPro" id="IPR016047">
    <property type="entry name" value="M23ase_b-sheet_dom"/>
</dbReference>
<name>A0ABZ2L6J4_9BACT</name>
<dbReference type="Pfam" id="PF01551">
    <property type="entry name" value="Peptidase_M23"/>
    <property type="match status" value="1"/>
</dbReference>
<feature type="region of interest" description="Disordered" evidence="1">
    <location>
        <begin position="35"/>
        <end position="88"/>
    </location>
</feature>
<feature type="domain" description="M23ase beta-sheet core" evidence="2">
    <location>
        <begin position="128"/>
        <end position="215"/>
    </location>
</feature>
<proteinExistence type="predicted"/>
<gene>
    <name evidence="3" type="ORF">LVJ94_46215</name>
</gene>
<dbReference type="PANTHER" id="PTHR21666">
    <property type="entry name" value="PEPTIDASE-RELATED"/>
    <property type="match status" value="1"/>
</dbReference>
<sequence length="230" mass="24107">MERRFFADASIRPRSFFTSICSVAFLALVVGTAGGCSSSDDRASAEEGEVEAAEDEIQIGDPHGDHDGDGAAEEGDTVTEEAADEEVNADEDAVDIAAVAAARVASPVPGKKVTYAYGIKNPRYAAGYHTGQDYAAATGTKVVAVRAGKIRWSNSKGGAYGNWIGLDADNGRTYVYCHLSSRSVAAGATIKAGQQLGKVGATGNVTGPHLHFEDHPKGPFKYAQVRKPAW</sequence>
<dbReference type="Proteomes" id="UP001374803">
    <property type="component" value="Chromosome"/>
</dbReference>
<feature type="compositionally biased region" description="Acidic residues" evidence="1">
    <location>
        <begin position="46"/>
        <end position="58"/>
    </location>
</feature>
<organism evidence="3 4">
    <name type="scientific">Pendulispora rubella</name>
    <dbReference type="NCBI Taxonomy" id="2741070"/>
    <lineage>
        <taxon>Bacteria</taxon>
        <taxon>Pseudomonadati</taxon>
        <taxon>Myxococcota</taxon>
        <taxon>Myxococcia</taxon>
        <taxon>Myxococcales</taxon>
        <taxon>Sorangiineae</taxon>
        <taxon>Pendulisporaceae</taxon>
        <taxon>Pendulispora</taxon>
    </lineage>
</organism>
<keyword evidence="4" id="KW-1185">Reference proteome</keyword>
<evidence type="ECO:0000313" key="3">
    <source>
        <dbReference type="EMBL" id="WXB04287.1"/>
    </source>
</evidence>